<dbReference type="AlphaFoldDB" id="A0A7X6F794"/>
<protein>
    <submittedName>
        <fullName evidence="1">Uncharacterized protein</fullName>
    </submittedName>
</protein>
<sequence>MQRYDIQALENGMWLVIDHQTGSPLVDREGSTEKTRLEAQAWADFRNGMLLPPAKERMSSRLQKMRRAWELLSWKRNPSV</sequence>
<organism evidence="1 2">
    <name type="scientific">Rhizobium phaseoli</name>
    <dbReference type="NCBI Taxonomy" id="396"/>
    <lineage>
        <taxon>Bacteria</taxon>
        <taxon>Pseudomonadati</taxon>
        <taxon>Pseudomonadota</taxon>
        <taxon>Alphaproteobacteria</taxon>
        <taxon>Hyphomicrobiales</taxon>
        <taxon>Rhizobiaceae</taxon>
        <taxon>Rhizobium/Agrobacterium group</taxon>
        <taxon>Rhizobium</taxon>
    </lineage>
</organism>
<accession>A0A7X6F794</accession>
<proteinExistence type="predicted"/>
<dbReference type="Proteomes" id="UP000540266">
    <property type="component" value="Plasmid pBS3d"/>
</dbReference>
<dbReference type="RefSeq" id="WP_064820585.1">
    <property type="nucleotide sequence ID" value="NZ_CP013531.1"/>
</dbReference>
<evidence type="ECO:0000313" key="2">
    <source>
        <dbReference type="Proteomes" id="UP000540266"/>
    </source>
</evidence>
<name>A0A7X6F794_9HYPH</name>
<keyword evidence="1" id="KW-0614">Plasmid</keyword>
<evidence type="ECO:0000313" key="1">
    <source>
        <dbReference type="EMBL" id="QPK12542.1"/>
    </source>
</evidence>
<reference evidence="1 2" key="1">
    <citation type="submission" date="2020-11" db="EMBL/GenBank/DDBJ databases">
        <title>Indigenous Rhizobia Nodulating Common beans in Western Kenya.</title>
        <authorList>
            <person name="Wekesa C.S."/>
            <person name="Oelmueller R."/>
            <person name="Furch A.C."/>
        </authorList>
    </citation>
    <scope>NUCLEOTIDE SEQUENCE [LARGE SCALE GENOMIC DNA]</scope>
    <source>
        <strain evidence="2">BS3</strain>
        <plasmid evidence="1 2">pBS3d</plasmid>
    </source>
</reference>
<geneLocation type="plasmid" evidence="1 2">
    <name>pBS3d</name>
</geneLocation>
<dbReference type="EMBL" id="CP064935">
    <property type="protein sequence ID" value="QPK12542.1"/>
    <property type="molecule type" value="Genomic_DNA"/>
</dbReference>
<gene>
    <name evidence="1" type="ORF">HER27_031610</name>
</gene>